<dbReference type="Gene3D" id="2.40.128.350">
    <property type="match status" value="1"/>
</dbReference>
<comment type="caution">
    <text evidence="4">The sequence shown here is derived from an EMBL/GenBank/DDBJ whole genome shotgun (WGS) entry which is preliminary data.</text>
</comment>
<evidence type="ECO:0008006" key="6">
    <source>
        <dbReference type="Google" id="ProtNLM"/>
    </source>
</evidence>
<dbReference type="AlphaFoldDB" id="W4PAZ1"/>
<dbReference type="PROSITE" id="PS51257">
    <property type="entry name" value="PROKAR_LIPOPROTEIN"/>
    <property type="match status" value="1"/>
</dbReference>
<dbReference type="Gene3D" id="2.60.40.2340">
    <property type="match status" value="1"/>
</dbReference>
<organism evidence="4 5">
    <name type="scientific">Bacteroides pyogenes JCM 6292</name>
    <dbReference type="NCBI Taxonomy" id="1235809"/>
    <lineage>
        <taxon>Bacteria</taxon>
        <taxon>Pseudomonadati</taxon>
        <taxon>Bacteroidota</taxon>
        <taxon>Bacteroidia</taxon>
        <taxon>Bacteroidales</taxon>
        <taxon>Bacteroidaceae</taxon>
        <taxon>Bacteroides</taxon>
    </lineage>
</organism>
<dbReference type="InterPro" id="IPR024311">
    <property type="entry name" value="Lipocalin-like"/>
</dbReference>
<evidence type="ECO:0000313" key="5">
    <source>
        <dbReference type="Proteomes" id="UP000018861"/>
    </source>
</evidence>
<keyword evidence="1" id="KW-0732">Signal</keyword>
<feature type="domain" description="Lipocalin-like" evidence="3">
    <location>
        <begin position="36"/>
        <end position="157"/>
    </location>
</feature>
<name>W4PAZ1_9BACE</name>
<evidence type="ECO:0000313" key="4">
    <source>
        <dbReference type="EMBL" id="GAE16349.1"/>
    </source>
</evidence>
<dbReference type="Pfam" id="PF13944">
    <property type="entry name" value="Calycin_like"/>
    <property type="match status" value="1"/>
</dbReference>
<evidence type="ECO:0000256" key="1">
    <source>
        <dbReference type="SAM" id="SignalP"/>
    </source>
</evidence>
<feature type="domain" description="Putative carbohydrate metabolism" evidence="2">
    <location>
        <begin position="278"/>
        <end position="506"/>
    </location>
</feature>
<feature type="signal peptide" evidence="1">
    <location>
        <begin position="1"/>
        <end position="19"/>
    </location>
</feature>
<evidence type="ECO:0000259" key="2">
    <source>
        <dbReference type="Pfam" id="PF13201"/>
    </source>
</evidence>
<sequence>MKKVLFCLLALISSMSLFTACSSDNDEIKYPVEKEIAGTYKGKMDVYIVGIPEPVADDLVQKVYITKASDSAIKLELRNFSIRVGEDDLVIGDISVDKCELSQKGDIYLFTGKQTLNLVVGKCETSVSGTVGKGSVNMDIKVDVAELSMKVEVNYEGERLSGSESSEAKILSFTFDEKYDFITQQPVIDEVSGTIFFRVQDGTKQNKLEKMTPTITFSDRTEIVPNPSEEQDFSNGKIVTYTLTAEDGTVKKYNVSTPLFQLKNDFETWMKAGGEGDKTYYAPAGWSSSNAGVSLIFDKAKKYVVTQTDDAHSGKSAAKIETVDTKGAPPILWFPATPKVTTGSLFLGEFRLDVSNPLKSTKFGIPFDKKPKSLKGWYKYTAGEEYYSAEGTVPNKPVKKPGVADEFAIKAVLYVTDEYQADLSDCLTGASGEDNIYTSDRVVAIASLEGGNQADWKSFDLKFDYKKVYDPTAKYRFAIICSSSKNGDKYSGAPGSTLIVDDFELIVE</sequence>
<reference evidence="4 5" key="1">
    <citation type="journal article" date="2014" name="Genome Announc.">
        <title>Draft Genome Sequences of Three Strains of Bacteroides pyogenes Isolated from a Cat and Swine.</title>
        <authorList>
            <person name="Sakamoto M."/>
            <person name="Oshima K."/>
            <person name="Suda W."/>
            <person name="Kitamura K."/>
            <person name="Iida T."/>
            <person name="Hattori M."/>
            <person name="Ohkuma M."/>
        </authorList>
    </citation>
    <scope>NUCLEOTIDE SEQUENCE [LARGE SCALE GENOMIC DNA]</scope>
    <source>
        <strain evidence="4 5">JCM 6292</strain>
    </source>
</reference>
<dbReference type="Pfam" id="PF13201">
    <property type="entry name" value="PCMD"/>
    <property type="match status" value="1"/>
</dbReference>
<feature type="chain" id="PRO_5004845984" description="Carbohydrate metabolism domain-containing protein" evidence="1">
    <location>
        <begin position="20"/>
        <end position="508"/>
    </location>
</feature>
<dbReference type="Proteomes" id="UP000018861">
    <property type="component" value="Unassembled WGS sequence"/>
</dbReference>
<proteinExistence type="predicted"/>
<dbReference type="Gene3D" id="2.60.120.890">
    <property type="entry name" value="BT2081, beta-jelly-roll domain"/>
    <property type="match status" value="1"/>
</dbReference>
<dbReference type="EMBL" id="BAIQ01000032">
    <property type="protein sequence ID" value="GAE16349.1"/>
    <property type="molecule type" value="Genomic_DNA"/>
</dbReference>
<protein>
    <recommendedName>
        <fullName evidence="6">Carbohydrate metabolism domain-containing protein</fullName>
    </recommendedName>
</protein>
<evidence type="ECO:0000259" key="3">
    <source>
        <dbReference type="Pfam" id="PF13944"/>
    </source>
</evidence>
<dbReference type="InterPro" id="IPR038653">
    <property type="entry name" value="Put_CMD_sf"/>
</dbReference>
<gene>
    <name evidence="4" type="ORF">JCM6292_2762</name>
</gene>
<accession>W4PAZ1</accession>
<dbReference type="InterPro" id="IPR025112">
    <property type="entry name" value="PCMD"/>
</dbReference>